<feature type="compositionally biased region" description="Acidic residues" evidence="9">
    <location>
        <begin position="539"/>
        <end position="552"/>
    </location>
</feature>
<organism evidence="12 13">
    <name type="scientific">Planoprotostelium fungivorum</name>
    <dbReference type="NCBI Taxonomy" id="1890364"/>
    <lineage>
        <taxon>Eukaryota</taxon>
        <taxon>Amoebozoa</taxon>
        <taxon>Evosea</taxon>
        <taxon>Variosea</taxon>
        <taxon>Cavosteliida</taxon>
        <taxon>Cavosteliaceae</taxon>
        <taxon>Planoprotostelium</taxon>
    </lineage>
</organism>
<dbReference type="InterPro" id="IPR001650">
    <property type="entry name" value="Helicase_C-like"/>
</dbReference>
<dbReference type="InterPro" id="IPR049730">
    <property type="entry name" value="SNF2/RAD54-like_C"/>
</dbReference>
<dbReference type="EMBL" id="MDYQ01000059">
    <property type="protein sequence ID" value="PRP84635.1"/>
    <property type="molecule type" value="Genomic_DNA"/>
</dbReference>
<dbReference type="InterPro" id="IPR044574">
    <property type="entry name" value="ARIP4-like"/>
</dbReference>
<dbReference type="InterPro" id="IPR056026">
    <property type="entry name" value="DUF7607"/>
</dbReference>
<gene>
    <name evidence="12" type="ORF">PROFUN_07885</name>
</gene>
<name>A0A2P6NKY8_9EUKA</name>
<reference evidence="12 13" key="1">
    <citation type="journal article" date="2018" name="Genome Biol. Evol.">
        <title>Multiple Roots of Fruiting Body Formation in Amoebozoa.</title>
        <authorList>
            <person name="Hillmann F."/>
            <person name="Forbes G."/>
            <person name="Novohradska S."/>
            <person name="Ferling I."/>
            <person name="Riege K."/>
            <person name="Groth M."/>
            <person name="Westermann M."/>
            <person name="Marz M."/>
            <person name="Spaller T."/>
            <person name="Winckler T."/>
            <person name="Schaap P."/>
            <person name="Glockner G."/>
        </authorList>
    </citation>
    <scope>NUCLEOTIDE SEQUENCE [LARGE SCALE GENOMIC DNA]</scope>
    <source>
        <strain evidence="12 13">Jena</strain>
    </source>
</reference>
<dbReference type="SUPFAM" id="SSF52540">
    <property type="entry name" value="P-loop containing nucleoside triphosphate hydrolases"/>
    <property type="match status" value="2"/>
</dbReference>
<dbReference type="Pfam" id="PF00176">
    <property type="entry name" value="SNF2-rel_dom"/>
    <property type="match status" value="1"/>
</dbReference>
<evidence type="ECO:0000256" key="2">
    <source>
        <dbReference type="ARBA" id="ARBA00007025"/>
    </source>
</evidence>
<keyword evidence="4" id="KW-0378">Hydrolase</keyword>
<evidence type="ECO:0000256" key="9">
    <source>
        <dbReference type="SAM" id="MobiDB-lite"/>
    </source>
</evidence>
<evidence type="ECO:0000256" key="5">
    <source>
        <dbReference type="ARBA" id="ARBA00022806"/>
    </source>
</evidence>
<feature type="compositionally biased region" description="Acidic residues" evidence="9">
    <location>
        <begin position="359"/>
        <end position="379"/>
    </location>
</feature>
<dbReference type="InterPro" id="IPR014001">
    <property type="entry name" value="Helicase_ATP-bd"/>
</dbReference>
<feature type="compositionally biased region" description="Basic and acidic residues" evidence="9">
    <location>
        <begin position="78"/>
        <end position="98"/>
    </location>
</feature>
<evidence type="ECO:0000256" key="3">
    <source>
        <dbReference type="ARBA" id="ARBA00022741"/>
    </source>
</evidence>
<accession>A0A2P6NKY8</accession>
<evidence type="ECO:0000259" key="10">
    <source>
        <dbReference type="PROSITE" id="PS51192"/>
    </source>
</evidence>
<feature type="compositionally biased region" description="Basic and acidic residues" evidence="9">
    <location>
        <begin position="559"/>
        <end position="570"/>
    </location>
</feature>
<keyword evidence="7" id="KW-0238">DNA-binding</keyword>
<dbReference type="OrthoDB" id="2020972at2759"/>
<dbReference type="GO" id="GO:0005634">
    <property type="term" value="C:nucleus"/>
    <property type="evidence" value="ECO:0007669"/>
    <property type="project" value="UniProtKB-SubCell"/>
</dbReference>
<dbReference type="Gene3D" id="3.40.50.10810">
    <property type="entry name" value="Tandem AAA-ATPase domain"/>
    <property type="match status" value="1"/>
</dbReference>
<feature type="compositionally biased region" description="Polar residues" evidence="9">
    <location>
        <begin position="54"/>
        <end position="70"/>
    </location>
</feature>
<evidence type="ECO:0000256" key="6">
    <source>
        <dbReference type="ARBA" id="ARBA00022840"/>
    </source>
</evidence>
<evidence type="ECO:0000256" key="1">
    <source>
        <dbReference type="ARBA" id="ARBA00004123"/>
    </source>
</evidence>
<dbReference type="PANTHER" id="PTHR45797:SF1">
    <property type="entry name" value="HELICASE ARIP4"/>
    <property type="match status" value="1"/>
</dbReference>
<comment type="subcellular location">
    <subcellularLocation>
        <location evidence="1">Nucleus</location>
    </subcellularLocation>
</comment>
<feature type="domain" description="Helicase ATP-binding" evidence="10">
    <location>
        <begin position="907"/>
        <end position="1083"/>
    </location>
</feature>
<dbReference type="PANTHER" id="PTHR45797">
    <property type="entry name" value="RAD54-LIKE"/>
    <property type="match status" value="1"/>
</dbReference>
<dbReference type="PROSITE" id="PS51192">
    <property type="entry name" value="HELICASE_ATP_BIND_1"/>
    <property type="match status" value="1"/>
</dbReference>
<comment type="similarity">
    <text evidence="2">Belongs to the SNF2/RAD54 helicase family.</text>
</comment>
<protein>
    <submittedName>
        <fullName evidence="12">Putative DNA repair and recombination protein RAD54B</fullName>
    </submittedName>
</protein>
<evidence type="ECO:0000256" key="4">
    <source>
        <dbReference type="ARBA" id="ARBA00022801"/>
    </source>
</evidence>
<dbReference type="GO" id="GO:0003677">
    <property type="term" value="F:DNA binding"/>
    <property type="evidence" value="ECO:0007669"/>
    <property type="project" value="UniProtKB-KW"/>
</dbReference>
<sequence>MDSDGGFHLQKIDIAKQLTRLLSSKAVVLWMLPVSELRLSFKFELMHCRSINRYRNQNDGPPLNNTTHNITAEIDSGDGEKVEGESETDNHHEQEKSQSPRIAPTRYSQVGKLPPFQIPRGRTRDRTPEMTTPSQEELYRIFKTVVDEAVGGLKNELKNELNEMRRHMSRIEDKLERHLSQASPSHGQPSTSDARGEGSPRGNLVSGSESEDDRPSSSPAASSQNSHHPNEVEENSQNIPDFEATITTDLSEQPQEVQQAPISPAHVITESVPAQIVTEISSNVLVMVEEDWMDEFYSRSMPVVDTQEEDDPVLELYGERQSDFETSSEEETETLRPEGGSVAMEGVMADDHPDGAADPNDDDDDDDAEDDEHEDESNAESDGGISPYEDDFLDDIPDIQKTPRHSRSFIPTDPIIHSEWDKIVQDEIELIKKQWNLNEYPKVNLYRTWQIYRDQESMLYRRLSDLNARIEELKQTFYKKVRDAFELRRSCQSYMEVTVYEMCSVGLQLHLCQNPPPPPSEERSKTKRKSVDNAKNVDSEEDDLDDFIDDSELVASQHEVVEDSREDSREKSKKRKTDDSAEPEESNSVPTSDVTEECVAMETVDTPATTSIPPSIEAPSSTAPDAPSERPTSPKKGPTAPSGRPTAPSDITLFHGNRADLDRGKTREDAIPVASSDEEGAEEGSHPPGIDAPVAVAPSQRKERSTAPPKVRVREELEVPSGAAAPSEGSSEEDEALLDVPREEVAPSQALMEVEDAPLVPRETHGSSITAAGYSTENPRTETSSDSDGDFNPDSTETPNPDPIAVDPFEYSSVPVVDRPNKEKKGRKNIAEIFSDSDLRSDTQAARERIGRIQFRTPTPNSDVPPAHGRRLVNVDRSPTEAPVYLPQRVTTPATLTQHLAIIKIWQVVLVENSGFLLSLHMGLGKTMVAVTFTHLFLRNIVRYPHKRSPTGKCVFIVVPSSLQRNWMNEFEKWLGDEKPNIWTMKHIKKDSGVINKWRELGGVILFSHGYNKSTLPEEHIATIQDISDLVIVDEGHHIKDPNAVMVRSLNKIKTKRRIVMTGCPFQNHLTEYWCMINFIAPHYLGSINEYRNQFVNPIENGCYEDSTEEDVQLRDERMNILQKLLEPITFRKSGEELKRTLPSHTDYAVYLNITEPQRRMYEEIFPKDIDGDVHQASFIELCHASMRTLGHPEINRRHQEQPSADVRKEDGVKILVLLDIIRECEKKGDRVIVFMSSLSGLAFISSILHQEKIRFVHCKLGTTVDIAVQKFQEDTSKTVLLMMMKSGNVGHNIVGANHVVLFDLDWNPSNIDEAVGRIYRMGQIKETFVYRLIVAGTYDSILYKRSLQKQVVGGLLVDSRNRRSKTMKRELKMFEYRENEKKEESDIRGSILAGIRARHESWFHHVRLHEEASAAMQSKIIDCDE</sequence>
<feature type="region of interest" description="Disordered" evidence="9">
    <location>
        <begin position="54"/>
        <end position="136"/>
    </location>
</feature>
<feature type="region of interest" description="Disordered" evidence="9">
    <location>
        <begin position="178"/>
        <end position="238"/>
    </location>
</feature>
<evidence type="ECO:0000256" key="8">
    <source>
        <dbReference type="ARBA" id="ARBA00023242"/>
    </source>
</evidence>
<feature type="compositionally biased region" description="Polar residues" evidence="9">
    <location>
        <begin position="180"/>
        <end position="193"/>
    </location>
</feature>
<keyword evidence="8" id="KW-0539">Nucleus</keyword>
<dbReference type="InterPro" id="IPR038718">
    <property type="entry name" value="SNF2-like_sf"/>
</dbReference>
<dbReference type="InParanoid" id="A0A2P6NKY8"/>
<dbReference type="GO" id="GO:0005524">
    <property type="term" value="F:ATP binding"/>
    <property type="evidence" value="ECO:0007669"/>
    <property type="project" value="UniProtKB-KW"/>
</dbReference>
<feature type="compositionally biased region" description="Polar residues" evidence="9">
    <location>
        <begin position="766"/>
        <end position="784"/>
    </location>
</feature>
<proteinExistence type="inferred from homology"/>
<dbReference type="CDD" id="cd18793">
    <property type="entry name" value="SF2_C_SNF"/>
    <property type="match status" value="1"/>
</dbReference>
<dbReference type="STRING" id="1890364.A0A2P6NKY8"/>
<dbReference type="InterPro" id="IPR000330">
    <property type="entry name" value="SNF2_N"/>
</dbReference>
<feature type="compositionally biased region" description="Acidic residues" evidence="9">
    <location>
        <begin position="388"/>
        <end position="397"/>
    </location>
</feature>
<keyword evidence="13" id="KW-1185">Reference proteome</keyword>
<feature type="region of interest" description="Disordered" evidence="9">
    <location>
        <begin position="514"/>
        <end position="808"/>
    </location>
</feature>
<evidence type="ECO:0000256" key="7">
    <source>
        <dbReference type="ARBA" id="ARBA00023125"/>
    </source>
</evidence>
<feature type="compositionally biased region" description="Low complexity" evidence="9">
    <location>
        <begin position="720"/>
        <end position="729"/>
    </location>
</feature>
<evidence type="ECO:0000259" key="11">
    <source>
        <dbReference type="PROSITE" id="PS51194"/>
    </source>
</evidence>
<dbReference type="Gene3D" id="3.40.50.300">
    <property type="entry name" value="P-loop containing nucleotide triphosphate hydrolases"/>
    <property type="match status" value="1"/>
</dbReference>
<keyword evidence="6" id="KW-0067">ATP-binding</keyword>
<keyword evidence="3" id="KW-0547">Nucleotide-binding</keyword>
<dbReference type="PROSITE" id="PS51194">
    <property type="entry name" value="HELICASE_CTER"/>
    <property type="match status" value="1"/>
</dbReference>
<dbReference type="GO" id="GO:0016887">
    <property type="term" value="F:ATP hydrolysis activity"/>
    <property type="evidence" value="ECO:0007669"/>
    <property type="project" value="InterPro"/>
</dbReference>
<dbReference type="InterPro" id="IPR027417">
    <property type="entry name" value="P-loop_NTPase"/>
</dbReference>
<evidence type="ECO:0000313" key="12">
    <source>
        <dbReference type="EMBL" id="PRP84635.1"/>
    </source>
</evidence>
<dbReference type="Pfam" id="PF00271">
    <property type="entry name" value="Helicase_C"/>
    <property type="match status" value="1"/>
</dbReference>
<evidence type="ECO:0000313" key="13">
    <source>
        <dbReference type="Proteomes" id="UP000241769"/>
    </source>
</evidence>
<dbReference type="Proteomes" id="UP000241769">
    <property type="component" value="Unassembled WGS sequence"/>
</dbReference>
<comment type="caution">
    <text evidence="12">The sequence shown here is derived from an EMBL/GenBank/DDBJ whole genome shotgun (WGS) entry which is preliminary data.</text>
</comment>
<feature type="compositionally biased region" description="Polar residues" evidence="9">
    <location>
        <begin position="606"/>
        <end position="623"/>
    </location>
</feature>
<feature type="domain" description="Helicase C-terminal" evidence="11">
    <location>
        <begin position="1217"/>
        <end position="1369"/>
    </location>
</feature>
<dbReference type="GO" id="GO:0004386">
    <property type="term" value="F:helicase activity"/>
    <property type="evidence" value="ECO:0007669"/>
    <property type="project" value="UniProtKB-KW"/>
</dbReference>
<dbReference type="SMART" id="SM00490">
    <property type="entry name" value="HELICc"/>
    <property type="match status" value="1"/>
</dbReference>
<dbReference type="Pfam" id="PF24580">
    <property type="entry name" value="DUF7607"/>
    <property type="match status" value="1"/>
</dbReference>
<dbReference type="SMART" id="SM00487">
    <property type="entry name" value="DEXDc"/>
    <property type="match status" value="1"/>
</dbReference>
<keyword evidence="5" id="KW-0347">Helicase</keyword>
<feature type="compositionally biased region" description="Basic and acidic residues" evidence="9">
    <location>
        <begin position="657"/>
        <end position="670"/>
    </location>
</feature>
<feature type="compositionally biased region" description="Basic and acidic residues" evidence="9">
    <location>
        <begin position="520"/>
        <end position="538"/>
    </location>
</feature>
<feature type="region of interest" description="Disordered" evidence="9">
    <location>
        <begin position="319"/>
        <end position="410"/>
    </location>
</feature>